<dbReference type="EMBL" id="CABPRJ010000956">
    <property type="protein sequence ID" value="VVC32495.1"/>
    <property type="molecule type" value="Genomic_DNA"/>
</dbReference>
<organism evidence="2 3">
    <name type="scientific">Cinara cedri</name>
    <dbReference type="NCBI Taxonomy" id="506608"/>
    <lineage>
        <taxon>Eukaryota</taxon>
        <taxon>Metazoa</taxon>
        <taxon>Ecdysozoa</taxon>
        <taxon>Arthropoda</taxon>
        <taxon>Hexapoda</taxon>
        <taxon>Insecta</taxon>
        <taxon>Pterygota</taxon>
        <taxon>Neoptera</taxon>
        <taxon>Paraneoptera</taxon>
        <taxon>Hemiptera</taxon>
        <taxon>Sternorrhyncha</taxon>
        <taxon>Aphidomorpha</taxon>
        <taxon>Aphidoidea</taxon>
        <taxon>Aphididae</taxon>
        <taxon>Lachninae</taxon>
        <taxon>Cinara</taxon>
    </lineage>
</organism>
<name>A0A5E4MQA2_9HEMI</name>
<evidence type="ECO:0000313" key="3">
    <source>
        <dbReference type="Proteomes" id="UP000325440"/>
    </source>
</evidence>
<dbReference type="PANTHER" id="PTHR47027">
    <property type="entry name" value="REVERSE TRANSCRIPTASE DOMAIN-CONTAINING PROTEIN"/>
    <property type="match status" value="1"/>
</dbReference>
<dbReference type="PROSITE" id="PS50878">
    <property type="entry name" value="RT_POL"/>
    <property type="match status" value="1"/>
</dbReference>
<dbReference type="Pfam" id="PF00078">
    <property type="entry name" value="RVT_1"/>
    <property type="match status" value="1"/>
</dbReference>
<keyword evidence="2" id="KW-0808">Transferase</keyword>
<gene>
    <name evidence="2" type="ORF">CINCED_3A000681</name>
</gene>
<protein>
    <submittedName>
        <fullName evidence="2">Reverse transcriptase domain</fullName>
    </submittedName>
</protein>
<reference evidence="2 3" key="1">
    <citation type="submission" date="2019-08" db="EMBL/GenBank/DDBJ databases">
        <authorList>
            <person name="Alioto T."/>
            <person name="Alioto T."/>
            <person name="Gomez Garrido J."/>
        </authorList>
    </citation>
    <scope>NUCLEOTIDE SEQUENCE [LARGE SCALE GENOMIC DNA]</scope>
</reference>
<dbReference type="Proteomes" id="UP000325440">
    <property type="component" value="Unassembled WGS sequence"/>
</dbReference>
<dbReference type="PANTHER" id="PTHR47027:SF20">
    <property type="entry name" value="REVERSE TRANSCRIPTASE-LIKE PROTEIN WITH RNA-DIRECTED DNA POLYMERASE DOMAIN"/>
    <property type="match status" value="1"/>
</dbReference>
<keyword evidence="2" id="KW-0548">Nucleotidyltransferase</keyword>
<sequence>MLRIINKLLCVAFVDLEKASDNVRWEKLFHITDKVDIDFKDKRLIHKLYINEKAVVKGEFDAYEEAKVQKGVRQECNLSPTLFNLYIEQVLKDLRYEDIKGIKIGGILVQMLQFAEDIAMIADSKENPEKMLQKMNNTLKQEYNMNIY</sequence>
<feature type="domain" description="Reverse transcriptase" evidence="1">
    <location>
        <begin position="1"/>
        <end position="148"/>
    </location>
</feature>
<dbReference type="GO" id="GO:0003964">
    <property type="term" value="F:RNA-directed DNA polymerase activity"/>
    <property type="evidence" value="ECO:0007669"/>
    <property type="project" value="UniProtKB-KW"/>
</dbReference>
<dbReference type="AlphaFoldDB" id="A0A5E4MQA2"/>
<accession>A0A5E4MQA2</accession>
<dbReference type="OrthoDB" id="7457576at2759"/>
<proteinExistence type="predicted"/>
<keyword evidence="2" id="KW-0695">RNA-directed DNA polymerase</keyword>
<dbReference type="InterPro" id="IPR000477">
    <property type="entry name" value="RT_dom"/>
</dbReference>
<keyword evidence="3" id="KW-1185">Reference proteome</keyword>
<evidence type="ECO:0000313" key="2">
    <source>
        <dbReference type="EMBL" id="VVC32495.1"/>
    </source>
</evidence>
<evidence type="ECO:0000259" key="1">
    <source>
        <dbReference type="PROSITE" id="PS50878"/>
    </source>
</evidence>